<dbReference type="InterPro" id="IPR051337">
    <property type="entry name" value="OPA_Antiporter"/>
</dbReference>
<organism evidence="5 6">
    <name type="scientific">Alistipes shahii WAL 8301</name>
    <dbReference type="NCBI Taxonomy" id="717959"/>
    <lineage>
        <taxon>Bacteria</taxon>
        <taxon>Pseudomonadati</taxon>
        <taxon>Bacteroidota</taxon>
        <taxon>Bacteroidia</taxon>
        <taxon>Bacteroidales</taxon>
        <taxon>Rikenellaceae</taxon>
        <taxon>Alistipes</taxon>
    </lineage>
</organism>
<dbReference type="Proteomes" id="UP000008794">
    <property type="component" value="Chromosome"/>
</dbReference>
<keyword evidence="2" id="KW-0812">Transmembrane</keyword>
<dbReference type="SUPFAM" id="SSF103473">
    <property type="entry name" value="MFS general substrate transporter"/>
    <property type="match status" value="1"/>
</dbReference>
<gene>
    <name evidence="5" type="ORF">AL1_07860</name>
</gene>
<dbReference type="KEGG" id="ash:AL1_07860"/>
<dbReference type="Gene3D" id="1.20.1250.20">
    <property type="entry name" value="MFS general substrate transporter like domains"/>
    <property type="match status" value="1"/>
</dbReference>
<dbReference type="GO" id="GO:0012505">
    <property type="term" value="C:endomembrane system"/>
    <property type="evidence" value="ECO:0007669"/>
    <property type="project" value="UniProtKB-SubCell"/>
</dbReference>
<dbReference type="PANTHER" id="PTHR43826:SF7">
    <property type="entry name" value="PROTEIN UHPC, PUTATIVE-RELATED"/>
    <property type="match status" value="1"/>
</dbReference>
<dbReference type="HOGENOM" id="CLU_1375698_0_0_10"/>
<dbReference type="AlphaFoldDB" id="D4IK88"/>
<dbReference type="GO" id="GO:0005886">
    <property type="term" value="C:plasma membrane"/>
    <property type="evidence" value="ECO:0007669"/>
    <property type="project" value="TreeGrafter"/>
</dbReference>
<dbReference type="GO" id="GO:0035435">
    <property type="term" value="P:phosphate ion transmembrane transport"/>
    <property type="evidence" value="ECO:0007669"/>
    <property type="project" value="TreeGrafter"/>
</dbReference>
<dbReference type="PANTHER" id="PTHR43826">
    <property type="entry name" value="GLUCOSE-6-PHOSPHATE EXCHANGER SLC37A4"/>
    <property type="match status" value="1"/>
</dbReference>
<dbReference type="InterPro" id="IPR036259">
    <property type="entry name" value="MFS_trans_sf"/>
</dbReference>
<keyword evidence="6" id="KW-1185">Reference proteome</keyword>
<evidence type="ECO:0000256" key="3">
    <source>
        <dbReference type="ARBA" id="ARBA00022989"/>
    </source>
</evidence>
<dbReference type="GO" id="GO:0061513">
    <property type="term" value="F:glucose 6-phosphate:phosphate antiporter activity"/>
    <property type="evidence" value="ECO:0007669"/>
    <property type="project" value="TreeGrafter"/>
</dbReference>
<evidence type="ECO:0000313" key="5">
    <source>
        <dbReference type="EMBL" id="CBK63350.1"/>
    </source>
</evidence>
<reference evidence="5 6" key="2">
    <citation type="submission" date="2010-03" db="EMBL/GenBank/DDBJ databases">
        <authorList>
            <person name="Pajon A."/>
        </authorList>
    </citation>
    <scope>NUCLEOTIDE SEQUENCE [LARGE SCALE GENOMIC DNA]</scope>
    <source>
        <strain evidence="5 6">WAL 8301</strain>
    </source>
</reference>
<dbReference type="STRING" id="717959.AL1_07860"/>
<evidence type="ECO:0000256" key="1">
    <source>
        <dbReference type="ARBA" id="ARBA00004127"/>
    </source>
</evidence>
<dbReference type="EMBL" id="FP929032">
    <property type="protein sequence ID" value="CBK63350.1"/>
    <property type="molecule type" value="Genomic_DNA"/>
</dbReference>
<reference evidence="5 6" key="1">
    <citation type="submission" date="2010-03" db="EMBL/GenBank/DDBJ databases">
        <title>The genome sequence of Alistipes shahii WAL 8301.</title>
        <authorList>
            <consortium name="metaHIT consortium -- http://www.metahit.eu/"/>
            <person name="Pajon A."/>
            <person name="Turner K."/>
            <person name="Parkhill J."/>
        </authorList>
    </citation>
    <scope>NUCLEOTIDE SEQUENCE [LARGE SCALE GENOMIC DNA]</scope>
    <source>
        <strain evidence="5 6">WAL 8301</strain>
    </source>
</reference>
<name>D4IK88_9BACT</name>
<comment type="subcellular location">
    <subcellularLocation>
        <location evidence="1">Endomembrane system</location>
        <topology evidence="1">Multi-pass membrane protein</topology>
    </subcellularLocation>
</comment>
<protein>
    <submittedName>
        <fullName evidence="5">Uncharacterized protein</fullName>
    </submittedName>
</protein>
<evidence type="ECO:0000256" key="4">
    <source>
        <dbReference type="ARBA" id="ARBA00023136"/>
    </source>
</evidence>
<keyword evidence="3" id="KW-1133">Transmembrane helix</keyword>
<proteinExistence type="predicted"/>
<evidence type="ECO:0000313" key="6">
    <source>
        <dbReference type="Proteomes" id="UP000008794"/>
    </source>
</evidence>
<evidence type="ECO:0000256" key="2">
    <source>
        <dbReference type="ARBA" id="ARBA00022692"/>
    </source>
</evidence>
<keyword evidence="4" id="KW-0472">Membrane</keyword>
<sequence length="198" mass="22042">MFDKIKTFYGTSKPVPPLQCGPKERDRLYRRLRFQSFLAGTVSYSLYYVCRTTLNVVKKPIIDSHALDAQQLGIISSALLFAYAAGKFVNGLLPVTGVGFVHGLFAPDLPVRLHERYVGFEIGAVDPGEGVRAEGECRKRIGLFAVYDRERISAVREVYFEDVDSLVGSRREVESRIVVPHAAGGYDVYRPSSHVGRA</sequence>
<accession>D4IK88</accession>